<accession>A0AAD2FII8</accession>
<proteinExistence type="predicted"/>
<sequence length="98" mass="11113">MQKKCSPVCLDKIWVEKDTAENGTQPRQGVTAKCQRPRQLNSDFNPPGKNSICKRKGLPKLKSPAKKGKTNSTKYSKKNQNAVKKEVKKTTTKYHRII</sequence>
<evidence type="ECO:0000313" key="2">
    <source>
        <dbReference type="EMBL" id="CAJ1934456.1"/>
    </source>
</evidence>
<feature type="region of interest" description="Disordered" evidence="1">
    <location>
        <begin position="20"/>
        <end position="98"/>
    </location>
</feature>
<comment type="caution">
    <text evidence="2">The sequence shown here is derived from an EMBL/GenBank/DDBJ whole genome shotgun (WGS) entry which is preliminary data.</text>
</comment>
<evidence type="ECO:0000313" key="3">
    <source>
        <dbReference type="Proteomes" id="UP001295423"/>
    </source>
</evidence>
<dbReference type="AlphaFoldDB" id="A0AAD2FII8"/>
<name>A0AAD2FII8_9STRA</name>
<protein>
    <submittedName>
        <fullName evidence="2">Uncharacterized protein</fullName>
    </submittedName>
</protein>
<organism evidence="2 3">
    <name type="scientific">Cylindrotheca closterium</name>
    <dbReference type="NCBI Taxonomy" id="2856"/>
    <lineage>
        <taxon>Eukaryota</taxon>
        <taxon>Sar</taxon>
        <taxon>Stramenopiles</taxon>
        <taxon>Ochrophyta</taxon>
        <taxon>Bacillariophyta</taxon>
        <taxon>Bacillariophyceae</taxon>
        <taxon>Bacillariophycidae</taxon>
        <taxon>Bacillariales</taxon>
        <taxon>Bacillariaceae</taxon>
        <taxon>Cylindrotheca</taxon>
    </lineage>
</organism>
<reference evidence="2" key="1">
    <citation type="submission" date="2023-08" db="EMBL/GenBank/DDBJ databases">
        <authorList>
            <person name="Audoor S."/>
            <person name="Bilcke G."/>
        </authorList>
    </citation>
    <scope>NUCLEOTIDE SEQUENCE</scope>
</reference>
<feature type="compositionally biased region" description="Basic residues" evidence="1">
    <location>
        <begin position="52"/>
        <end position="69"/>
    </location>
</feature>
<dbReference type="EMBL" id="CAKOGP040000335">
    <property type="protein sequence ID" value="CAJ1934456.1"/>
    <property type="molecule type" value="Genomic_DNA"/>
</dbReference>
<gene>
    <name evidence="2" type="ORF">CYCCA115_LOCUS3796</name>
</gene>
<dbReference type="Proteomes" id="UP001295423">
    <property type="component" value="Unassembled WGS sequence"/>
</dbReference>
<keyword evidence="3" id="KW-1185">Reference proteome</keyword>
<feature type="compositionally biased region" description="Polar residues" evidence="1">
    <location>
        <begin position="70"/>
        <end position="82"/>
    </location>
</feature>
<evidence type="ECO:0000256" key="1">
    <source>
        <dbReference type="SAM" id="MobiDB-lite"/>
    </source>
</evidence>